<comment type="caution">
    <text evidence="1">The sequence shown here is derived from an EMBL/GenBank/DDBJ whole genome shotgun (WGS) entry which is preliminary data.</text>
</comment>
<sequence>MHDNETQSDLSRVDCAVTELWHKKLTHYYKATMSVPQQHLQLEECDRFPLDRPKLLWLEIFVTSEIT</sequence>
<gene>
    <name evidence="1" type="ORF">Bhyg_15402</name>
</gene>
<dbReference type="Proteomes" id="UP001151699">
    <property type="component" value="Chromosome C"/>
</dbReference>
<dbReference type="EMBL" id="WJQU01000004">
    <property type="protein sequence ID" value="KAJ6636807.1"/>
    <property type="molecule type" value="Genomic_DNA"/>
</dbReference>
<protein>
    <submittedName>
        <fullName evidence="1">Uncharacterized protein</fullName>
    </submittedName>
</protein>
<organism evidence="1 2">
    <name type="scientific">Pseudolycoriella hygida</name>
    <dbReference type="NCBI Taxonomy" id="35572"/>
    <lineage>
        <taxon>Eukaryota</taxon>
        <taxon>Metazoa</taxon>
        <taxon>Ecdysozoa</taxon>
        <taxon>Arthropoda</taxon>
        <taxon>Hexapoda</taxon>
        <taxon>Insecta</taxon>
        <taxon>Pterygota</taxon>
        <taxon>Neoptera</taxon>
        <taxon>Endopterygota</taxon>
        <taxon>Diptera</taxon>
        <taxon>Nematocera</taxon>
        <taxon>Sciaroidea</taxon>
        <taxon>Sciaridae</taxon>
        <taxon>Pseudolycoriella</taxon>
    </lineage>
</organism>
<evidence type="ECO:0000313" key="2">
    <source>
        <dbReference type="Proteomes" id="UP001151699"/>
    </source>
</evidence>
<evidence type="ECO:0000313" key="1">
    <source>
        <dbReference type="EMBL" id="KAJ6636807.1"/>
    </source>
</evidence>
<reference evidence="1" key="1">
    <citation type="submission" date="2022-07" db="EMBL/GenBank/DDBJ databases">
        <authorList>
            <person name="Trinca V."/>
            <person name="Uliana J.V.C."/>
            <person name="Torres T.T."/>
            <person name="Ward R.J."/>
            <person name="Monesi N."/>
        </authorList>
    </citation>
    <scope>NUCLEOTIDE SEQUENCE</scope>
    <source>
        <strain evidence="1">HSMRA1968</strain>
        <tissue evidence="1">Whole embryos</tissue>
    </source>
</reference>
<accession>A0A9Q0RY14</accession>
<keyword evidence="2" id="KW-1185">Reference proteome</keyword>
<proteinExistence type="predicted"/>
<dbReference type="AlphaFoldDB" id="A0A9Q0RY14"/>
<name>A0A9Q0RY14_9DIPT</name>